<dbReference type="Pfam" id="PF04613">
    <property type="entry name" value="LpxD"/>
    <property type="match status" value="1"/>
</dbReference>
<keyword evidence="6 7" id="KW-0012">Acyltransferase</keyword>
<dbReference type="SUPFAM" id="SSF51161">
    <property type="entry name" value="Trimeric LpxA-like enzymes"/>
    <property type="match status" value="1"/>
</dbReference>
<dbReference type="HAMAP" id="MF_00523">
    <property type="entry name" value="LpxD"/>
    <property type="match status" value="1"/>
</dbReference>
<dbReference type="PROSITE" id="PS00101">
    <property type="entry name" value="HEXAPEP_TRANSFERASES"/>
    <property type="match status" value="1"/>
</dbReference>
<evidence type="ECO:0000259" key="9">
    <source>
        <dbReference type="Pfam" id="PF25087"/>
    </source>
</evidence>
<keyword evidence="3 7" id="KW-0808">Transferase</keyword>
<name>A0ABU2WHA4_9GAMM</name>
<dbReference type="InterPro" id="IPR056729">
    <property type="entry name" value="GMPPB_C"/>
</dbReference>
<keyword evidence="1 7" id="KW-0444">Lipid biosynthesis</keyword>
<dbReference type="Proteomes" id="UP001254608">
    <property type="component" value="Unassembled WGS sequence"/>
</dbReference>
<keyword evidence="5 7" id="KW-0443">Lipid metabolism</keyword>
<evidence type="ECO:0000256" key="5">
    <source>
        <dbReference type="ARBA" id="ARBA00023098"/>
    </source>
</evidence>
<reference evidence="10 11" key="1">
    <citation type="submission" date="2023-09" db="EMBL/GenBank/DDBJ databases">
        <authorList>
            <person name="Rey-Velasco X."/>
        </authorList>
    </citation>
    <scope>NUCLEOTIDE SEQUENCE [LARGE SCALE GENOMIC DNA]</scope>
    <source>
        <strain evidence="10 11">W345</strain>
    </source>
</reference>
<dbReference type="CDD" id="cd03352">
    <property type="entry name" value="LbH_LpxD"/>
    <property type="match status" value="1"/>
</dbReference>
<dbReference type="InterPro" id="IPR020573">
    <property type="entry name" value="UDP_GlcNAc_AcTrfase_non-rep"/>
</dbReference>
<dbReference type="Pfam" id="PF00132">
    <property type="entry name" value="Hexapep"/>
    <property type="match status" value="1"/>
</dbReference>
<proteinExistence type="inferred from homology"/>
<feature type="active site" description="Proton acceptor" evidence="7">
    <location>
        <position position="238"/>
    </location>
</feature>
<evidence type="ECO:0000256" key="2">
    <source>
        <dbReference type="ARBA" id="ARBA00022556"/>
    </source>
</evidence>
<protein>
    <recommendedName>
        <fullName evidence="7">UDP-3-O-acylglucosamine N-acyltransferase</fullName>
        <ecNumber evidence="7">2.3.1.191</ecNumber>
    </recommendedName>
</protein>
<keyword evidence="11" id="KW-1185">Reference proteome</keyword>
<dbReference type="InterPro" id="IPR011004">
    <property type="entry name" value="Trimer_LpxA-like_sf"/>
</dbReference>
<evidence type="ECO:0000256" key="7">
    <source>
        <dbReference type="HAMAP-Rule" id="MF_00523"/>
    </source>
</evidence>
<dbReference type="Gene3D" id="2.160.10.10">
    <property type="entry name" value="Hexapeptide repeat proteins"/>
    <property type="match status" value="1"/>
</dbReference>
<dbReference type="EMBL" id="JAVRIC010000008">
    <property type="protein sequence ID" value="MDT0497256.1"/>
    <property type="molecule type" value="Genomic_DNA"/>
</dbReference>
<accession>A0ABU2WHA4</accession>
<evidence type="ECO:0000259" key="8">
    <source>
        <dbReference type="Pfam" id="PF04613"/>
    </source>
</evidence>
<dbReference type="Pfam" id="PF14602">
    <property type="entry name" value="Hexapep_2"/>
    <property type="match status" value="1"/>
</dbReference>
<dbReference type="GO" id="GO:0103118">
    <property type="term" value="F:UDP-3-O-[(3R)-3-hydroxyacyl]-glucosamine N-acyltransferase activity"/>
    <property type="evidence" value="ECO:0007669"/>
    <property type="project" value="UniProtKB-EC"/>
</dbReference>
<dbReference type="RefSeq" id="WP_311364647.1">
    <property type="nucleotide sequence ID" value="NZ_JAVRIC010000008.1"/>
</dbReference>
<dbReference type="InterPro" id="IPR007691">
    <property type="entry name" value="LpxD"/>
</dbReference>
<keyword evidence="4 7" id="KW-0677">Repeat</keyword>
<evidence type="ECO:0000256" key="3">
    <source>
        <dbReference type="ARBA" id="ARBA00022679"/>
    </source>
</evidence>
<dbReference type="PANTHER" id="PTHR43378">
    <property type="entry name" value="UDP-3-O-ACYLGLUCOSAMINE N-ACYLTRANSFERASE"/>
    <property type="match status" value="1"/>
</dbReference>
<dbReference type="EC" id="2.3.1.191" evidence="7"/>
<gene>
    <name evidence="7 10" type="primary">lpxD</name>
    <name evidence="10" type="ORF">RM530_07740</name>
</gene>
<comment type="caution">
    <text evidence="10">The sequence shown here is derived from an EMBL/GenBank/DDBJ whole genome shotgun (WGS) entry which is preliminary data.</text>
</comment>
<comment type="pathway">
    <text evidence="7">Bacterial outer membrane biogenesis; LPS lipid A biosynthesis.</text>
</comment>
<comment type="similarity">
    <text evidence="7">Belongs to the transferase hexapeptide repeat family. LpxD subfamily.</text>
</comment>
<comment type="catalytic activity">
    <reaction evidence="7">
        <text>a UDP-3-O-[(3R)-3-hydroxyacyl]-alpha-D-glucosamine + a (3R)-hydroxyacyl-[ACP] = a UDP-2-N,3-O-bis[(3R)-3-hydroxyacyl]-alpha-D-glucosamine + holo-[ACP] + H(+)</text>
        <dbReference type="Rhea" id="RHEA:53836"/>
        <dbReference type="Rhea" id="RHEA-COMP:9685"/>
        <dbReference type="Rhea" id="RHEA-COMP:9945"/>
        <dbReference type="ChEBI" id="CHEBI:15378"/>
        <dbReference type="ChEBI" id="CHEBI:64479"/>
        <dbReference type="ChEBI" id="CHEBI:78827"/>
        <dbReference type="ChEBI" id="CHEBI:137740"/>
        <dbReference type="ChEBI" id="CHEBI:137748"/>
        <dbReference type="EC" id="2.3.1.191"/>
    </reaction>
</comment>
<evidence type="ECO:0000256" key="6">
    <source>
        <dbReference type="ARBA" id="ARBA00023315"/>
    </source>
</evidence>
<comment type="subunit">
    <text evidence="7">Homotrimer.</text>
</comment>
<sequence length="353" mass="36575">MTVRLGELAKSFGLDMQGDPETQITGVCTLQPGKPGCIGFVAHPKYRSQLNATLASAVIVTPAVAGDYAGNALIARDPNLAFARVATRFDDEPKVCGGVHASAVVDPSAEVAGSAWIGPNAVVEAGAVIGERVSVGAACVVSRNAVLGEDTRLEARVWVGRRCVLGAHCRVHPGAVIGSRGFGNVQSAEGWVAVPQLGAVRIGDDVEIGANTTIDRGAIDDTVIGSGVKLDNQIQVAHNVHIGDHTAIAACVGIAGSTRIGQRCLIGGGCGINGHLVIGDDVIILGFAMVTKSLPNAGQYGSGMPVEPAREWRRTVARLRRLKSQEARLRALEHILQIDSGENGDDTGEPDLA</sequence>
<evidence type="ECO:0000256" key="1">
    <source>
        <dbReference type="ARBA" id="ARBA00022516"/>
    </source>
</evidence>
<dbReference type="InterPro" id="IPR018357">
    <property type="entry name" value="Hexapep_transf_CS"/>
</dbReference>
<feature type="domain" description="Mannose-1-phosphate guanyltransferase C-terminal" evidence="9">
    <location>
        <begin position="102"/>
        <end position="179"/>
    </location>
</feature>
<keyword evidence="2 7" id="KW-0441">Lipid A biosynthesis</keyword>
<dbReference type="Gene3D" id="3.40.1390.10">
    <property type="entry name" value="MurE/MurF, N-terminal domain"/>
    <property type="match status" value="1"/>
</dbReference>
<dbReference type="NCBIfam" id="NF002060">
    <property type="entry name" value="PRK00892.1"/>
    <property type="match status" value="1"/>
</dbReference>
<dbReference type="NCBIfam" id="TIGR01853">
    <property type="entry name" value="lipid_A_lpxD"/>
    <property type="match status" value="1"/>
</dbReference>
<feature type="domain" description="UDP-3-O-[3-hydroxymyristoyl] glucosamine N-acyltransferase non-repeat region" evidence="8">
    <location>
        <begin position="22"/>
        <end position="87"/>
    </location>
</feature>
<evidence type="ECO:0000313" key="10">
    <source>
        <dbReference type="EMBL" id="MDT0497256.1"/>
    </source>
</evidence>
<dbReference type="Pfam" id="PF25087">
    <property type="entry name" value="GMPPB_C"/>
    <property type="match status" value="1"/>
</dbReference>
<organism evidence="10 11">
    <name type="scientific">Banduia mediterranea</name>
    <dbReference type="NCBI Taxonomy" id="3075609"/>
    <lineage>
        <taxon>Bacteria</taxon>
        <taxon>Pseudomonadati</taxon>
        <taxon>Pseudomonadota</taxon>
        <taxon>Gammaproteobacteria</taxon>
        <taxon>Nevskiales</taxon>
        <taxon>Algiphilaceae</taxon>
        <taxon>Banduia</taxon>
    </lineage>
</organism>
<evidence type="ECO:0000256" key="4">
    <source>
        <dbReference type="ARBA" id="ARBA00022737"/>
    </source>
</evidence>
<comment type="function">
    <text evidence="7">Catalyzes the N-acylation of UDP-3-O-acylglucosamine using 3-hydroxyacyl-ACP as the acyl donor. Is involved in the biosynthesis of lipid A, a phosphorylated glycolipid that anchors the lipopolysaccharide to the outer membrane of the cell.</text>
</comment>
<dbReference type="InterPro" id="IPR001451">
    <property type="entry name" value="Hexapep"/>
</dbReference>
<evidence type="ECO:0000313" key="11">
    <source>
        <dbReference type="Proteomes" id="UP001254608"/>
    </source>
</evidence>
<dbReference type="PANTHER" id="PTHR43378:SF2">
    <property type="entry name" value="UDP-3-O-ACYLGLUCOSAMINE N-ACYLTRANSFERASE 1, MITOCHONDRIAL-RELATED"/>
    <property type="match status" value="1"/>
</dbReference>